<gene>
    <name evidence="3" type="ORF">R2Q92_04540</name>
</gene>
<evidence type="ECO:0000313" key="4">
    <source>
        <dbReference type="Proteomes" id="UP001291912"/>
    </source>
</evidence>
<feature type="compositionally biased region" description="Basic and acidic residues" evidence="1">
    <location>
        <begin position="1"/>
        <end position="33"/>
    </location>
</feature>
<dbReference type="EMBL" id="JAWJYN010000001">
    <property type="protein sequence ID" value="MDZ8161093.1"/>
    <property type="molecule type" value="Genomic_DNA"/>
</dbReference>
<evidence type="ECO:0000256" key="2">
    <source>
        <dbReference type="SAM" id="Phobius"/>
    </source>
</evidence>
<name>A0ABU5N4Q7_9MICO</name>
<feature type="region of interest" description="Disordered" evidence="1">
    <location>
        <begin position="1"/>
        <end position="137"/>
    </location>
</feature>
<organism evidence="3 4">
    <name type="scientific">Microbacterium aquimaris</name>
    <dbReference type="NCBI Taxonomy" id="459816"/>
    <lineage>
        <taxon>Bacteria</taxon>
        <taxon>Bacillati</taxon>
        <taxon>Actinomycetota</taxon>
        <taxon>Actinomycetes</taxon>
        <taxon>Micrococcales</taxon>
        <taxon>Microbacteriaceae</taxon>
        <taxon>Microbacterium</taxon>
    </lineage>
</organism>
<sequence>MTPRPGDDARPHDALGDDESTRVSRRETRRADESADVTAPARRRDPDATTAPGRRAHADASGTASPRPEGTTVRVRPARTADPAITAERPLVRTASIPDGVFASSAPREPDVGIARRGAPDPRRAGGPVDGDAVSAARRRRHRRRVVLLVGGVCAGALVAGVALALLLIG</sequence>
<feature type="transmembrane region" description="Helical" evidence="2">
    <location>
        <begin position="146"/>
        <end position="169"/>
    </location>
</feature>
<dbReference type="RefSeq" id="WP_194423749.1">
    <property type="nucleotide sequence ID" value="NZ_BAAAPT010000001.1"/>
</dbReference>
<protein>
    <submittedName>
        <fullName evidence="3">Uncharacterized protein</fullName>
    </submittedName>
</protein>
<keyword evidence="4" id="KW-1185">Reference proteome</keyword>
<comment type="caution">
    <text evidence="3">The sequence shown here is derived from an EMBL/GenBank/DDBJ whole genome shotgun (WGS) entry which is preliminary data.</text>
</comment>
<dbReference type="Proteomes" id="UP001291912">
    <property type="component" value="Unassembled WGS sequence"/>
</dbReference>
<accession>A0ABU5N4Q7</accession>
<proteinExistence type="predicted"/>
<evidence type="ECO:0000256" key="1">
    <source>
        <dbReference type="SAM" id="MobiDB-lite"/>
    </source>
</evidence>
<reference evidence="3 4" key="1">
    <citation type="submission" date="2023-10" db="EMBL/GenBank/DDBJ databases">
        <title>Microbacterium xanthum sp. nov., isolated from seaweed.</title>
        <authorList>
            <person name="Lee S.D."/>
        </authorList>
    </citation>
    <scope>NUCLEOTIDE SEQUENCE [LARGE SCALE GENOMIC DNA]</scope>
    <source>
        <strain evidence="3 4">KCTC 19124</strain>
    </source>
</reference>
<keyword evidence="2" id="KW-1133">Transmembrane helix</keyword>
<keyword evidence="2" id="KW-0812">Transmembrane</keyword>
<keyword evidence="2" id="KW-0472">Membrane</keyword>
<evidence type="ECO:0000313" key="3">
    <source>
        <dbReference type="EMBL" id="MDZ8161093.1"/>
    </source>
</evidence>